<keyword evidence="2" id="KW-1185">Reference proteome</keyword>
<dbReference type="EMBL" id="BOMG01000096">
    <property type="protein sequence ID" value="GID59309.1"/>
    <property type="molecule type" value="Genomic_DNA"/>
</dbReference>
<proteinExistence type="predicted"/>
<dbReference type="RefSeq" id="WP_203805294.1">
    <property type="nucleotide sequence ID" value="NZ_BAAAQE010000117.1"/>
</dbReference>
<evidence type="ECO:0008006" key="3">
    <source>
        <dbReference type="Google" id="ProtNLM"/>
    </source>
</evidence>
<comment type="caution">
    <text evidence="1">The sequence shown here is derived from an EMBL/GenBank/DDBJ whole genome shotgun (WGS) entry which is preliminary data.</text>
</comment>
<reference evidence="1 2" key="1">
    <citation type="submission" date="2021-01" db="EMBL/GenBank/DDBJ databases">
        <title>Whole genome shotgun sequence of Actinoplanes couchii NBRC 106145.</title>
        <authorList>
            <person name="Komaki H."/>
            <person name="Tamura T."/>
        </authorList>
    </citation>
    <scope>NUCLEOTIDE SEQUENCE [LARGE SCALE GENOMIC DNA]</scope>
    <source>
        <strain evidence="1 2">NBRC 106145</strain>
    </source>
</reference>
<evidence type="ECO:0000313" key="2">
    <source>
        <dbReference type="Proteomes" id="UP000612282"/>
    </source>
</evidence>
<evidence type="ECO:0000313" key="1">
    <source>
        <dbReference type="EMBL" id="GID59309.1"/>
    </source>
</evidence>
<dbReference type="Proteomes" id="UP000612282">
    <property type="component" value="Unassembled WGS sequence"/>
</dbReference>
<name>A0ABQ3XLC2_9ACTN</name>
<protein>
    <recommendedName>
        <fullName evidence="3">AraC family transcriptional regulator</fullName>
    </recommendedName>
</protein>
<sequence>MPPYSPVAAILHARAMLPEVAPDLHVRAFCPLVDVATLTHGAVLALGPRMAALFGDAQGGTGFGVQLLTPLFSAVSPA</sequence>
<organism evidence="1 2">
    <name type="scientific">Actinoplanes couchii</name>
    <dbReference type="NCBI Taxonomy" id="403638"/>
    <lineage>
        <taxon>Bacteria</taxon>
        <taxon>Bacillati</taxon>
        <taxon>Actinomycetota</taxon>
        <taxon>Actinomycetes</taxon>
        <taxon>Micromonosporales</taxon>
        <taxon>Micromonosporaceae</taxon>
        <taxon>Actinoplanes</taxon>
    </lineage>
</organism>
<accession>A0ABQ3XLC2</accession>
<gene>
    <name evidence="1" type="ORF">Aco03nite_077130</name>
</gene>